<gene>
    <name evidence="8" type="ORF">BDP55DRAFT_712408</name>
</gene>
<dbReference type="PANTHER" id="PTHR42973:SF39">
    <property type="entry name" value="FAD-BINDING PCMH-TYPE DOMAIN-CONTAINING PROTEIN"/>
    <property type="match status" value="1"/>
</dbReference>
<evidence type="ECO:0000259" key="7">
    <source>
        <dbReference type="PROSITE" id="PS51387"/>
    </source>
</evidence>
<keyword evidence="5" id="KW-0560">Oxidoreductase</keyword>
<keyword evidence="3" id="KW-0285">Flavoprotein</keyword>
<evidence type="ECO:0000256" key="2">
    <source>
        <dbReference type="ARBA" id="ARBA00005466"/>
    </source>
</evidence>
<evidence type="ECO:0000313" key="8">
    <source>
        <dbReference type="EMBL" id="KAK1690051.1"/>
    </source>
</evidence>
<evidence type="ECO:0000256" key="5">
    <source>
        <dbReference type="ARBA" id="ARBA00023002"/>
    </source>
</evidence>
<dbReference type="GO" id="GO:0004497">
    <property type="term" value="F:monooxygenase activity"/>
    <property type="evidence" value="ECO:0007669"/>
    <property type="project" value="UniProtKB-KW"/>
</dbReference>
<sequence length="615" mass="65314">MFTHYLSATLLLSSIVSADSLCKTTPHDTTWPTDSDWTALNQSVGGALIKTRPVASSCYDGNPFSSALTCDAVDGGWSSSAFHASLPESIDYPFWANNSCVPPSDYAYKNDGCRLGGLPEFILNATTAEQVATAVKWASARNIRIIAKGTGHDLNGRSSGAYSLSIWTHQLRSIKLDGQWPRPSTNLTENVAILGSGNNWGRALEATAVTGRTVVSGQVKTVGLGGFIGGGGHGPLSSHYGLAADQVLQATVVTTTGDILVANEAQNQDLLWAIRGGGPGLYGIVTEFVLRTHPTPSNVVQTILSLSMRGNDTGYAAAASWDAMALLSSSLLDLMDAGVAGFGNAATSNVSPTSSSGVVQGIGATFTFFGYNTTANDLLSLLNPIQARMLQSGNGTLSVVVAEPTVFSTYLSFLDDLNDPATPVAQISLISSRLLGRSELTDIPLEQLRSHLQDITKSQVEGGTAALVYGLQGGLGPRQVEAGMRGALNPAWRNAYIHLISSGTYINTTDSAPQDALATAAAWAEENKEAVWRNWAPGTGAYINEANPFNRNFQEDFYGGNYDRLLEIKDKYDPTASLYVRSGVGSHKWDYNLTTGKLCRRAVLVVARLQARNLC</sequence>
<dbReference type="SUPFAM" id="SSF56176">
    <property type="entry name" value="FAD-binding/transporter-associated domain-like"/>
    <property type="match status" value="1"/>
</dbReference>
<dbReference type="InterPro" id="IPR016166">
    <property type="entry name" value="FAD-bd_PCMH"/>
</dbReference>
<evidence type="ECO:0000256" key="3">
    <source>
        <dbReference type="ARBA" id="ARBA00022630"/>
    </source>
</evidence>
<accession>A0AAJ0ATF5</accession>
<dbReference type="PROSITE" id="PS51387">
    <property type="entry name" value="FAD_PCMH"/>
    <property type="match status" value="1"/>
</dbReference>
<dbReference type="AlphaFoldDB" id="A0AAJ0ATF5"/>
<dbReference type="RefSeq" id="XP_060433746.1">
    <property type="nucleotide sequence ID" value="XM_060578206.1"/>
</dbReference>
<dbReference type="GO" id="GO:0071949">
    <property type="term" value="F:FAD binding"/>
    <property type="evidence" value="ECO:0007669"/>
    <property type="project" value="InterPro"/>
</dbReference>
<reference evidence="8" key="1">
    <citation type="submission" date="2021-06" db="EMBL/GenBank/DDBJ databases">
        <title>Comparative genomics, transcriptomics and evolutionary studies reveal genomic signatures of adaptation to plant cell wall in hemibiotrophic fungi.</title>
        <authorList>
            <consortium name="DOE Joint Genome Institute"/>
            <person name="Baroncelli R."/>
            <person name="Diaz J.F."/>
            <person name="Benocci T."/>
            <person name="Peng M."/>
            <person name="Battaglia E."/>
            <person name="Haridas S."/>
            <person name="Andreopoulos W."/>
            <person name="Labutti K."/>
            <person name="Pangilinan J."/>
            <person name="Floch G.L."/>
            <person name="Makela M.R."/>
            <person name="Henrissat B."/>
            <person name="Grigoriev I.V."/>
            <person name="Crouch J.A."/>
            <person name="De Vries R.P."/>
            <person name="Sukno S.A."/>
            <person name="Thon M.R."/>
        </authorList>
    </citation>
    <scope>NUCLEOTIDE SEQUENCE</scope>
    <source>
        <strain evidence="8">CBS 193.32</strain>
    </source>
</reference>
<evidence type="ECO:0000313" key="9">
    <source>
        <dbReference type="Proteomes" id="UP001224890"/>
    </source>
</evidence>
<dbReference type="Gene3D" id="3.40.462.20">
    <property type="match status" value="1"/>
</dbReference>
<dbReference type="InterPro" id="IPR050416">
    <property type="entry name" value="FAD-linked_Oxidoreductase"/>
</dbReference>
<organism evidence="8 9">
    <name type="scientific">Colletotrichum godetiae</name>
    <dbReference type="NCBI Taxonomy" id="1209918"/>
    <lineage>
        <taxon>Eukaryota</taxon>
        <taxon>Fungi</taxon>
        <taxon>Dikarya</taxon>
        <taxon>Ascomycota</taxon>
        <taxon>Pezizomycotina</taxon>
        <taxon>Sordariomycetes</taxon>
        <taxon>Hypocreomycetidae</taxon>
        <taxon>Glomerellales</taxon>
        <taxon>Glomerellaceae</taxon>
        <taxon>Colletotrichum</taxon>
        <taxon>Colletotrichum acutatum species complex</taxon>
    </lineage>
</organism>
<dbReference type="Pfam" id="PF08031">
    <property type="entry name" value="BBE"/>
    <property type="match status" value="1"/>
</dbReference>
<comment type="cofactor">
    <cofactor evidence="1">
        <name>FAD</name>
        <dbReference type="ChEBI" id="CHEBI:57692"/>
    </cofactor>
</comment>
<evidence type="ECO:0000256" key="4">
    <source>
        <dbReference type="ARBA" id="ARBA00022827"/>
    </source>
</evidence>
<proteinExistence type="inferred from homology"/>
<dbReference type="Pfam" id="PF01565">
    <property type="entry name" value="FAD_binding_4"/>
    <property type="match status" value="1"/>
</dbReference>
<protein>
    <submittedName>
        <fullName evidence="8">FAD-dependent monooxygenase</fullName>
    </submittedName>
</protein>
<keyword evidence="8" id="KW-0503">Monooxygenase</keyword>
<keyword evidence="4" id="KW-0274">FAD</keyword>
<feature type="signal peptide" evidence="6">
    <location>
        <begin position="1"/>
        <end position="18"/>
    </location>
</feature>
<dbReference type="InterPro" id="IPR036318">
    <property type="entry name" value="FAD-bd_PCMH-like_sf"/>
</dbReference>
<keyword evidence="9" id="KW-1185">Reference proteome</keyword>
<dbReference type="PANTHER" id="PTHR42973">
    <property type="entry name" value="BINDING OXIDOREDUCTASE, PUTATIVE (AFU_ORTHOLOGUE AFUA_1G17690)-RELATED"/>
    <property type="match status" value="1"/>
</dbReference>
<dbReference type="GeneID" id="85462732"/>
<feature type="domain" description="FAD-binding PCMH-type" evidence="7">
    <location>
        <begin position="115"/>
        <end position="295"/>
    </location>
</feature>
<name>A0AAJ0ATF5_9PEZI</name>
<dbReference type="InterPro" id="IPR006094">
    <property type="entry name" value="Oxid_FAD_bind_N"/>
</dbReference>
<dbReference type="Gene3D" id="3.30.465.10">
    <property type="match status" value="1"/>
</dbReference>
<evidence type="ECO:0000256" key="1">
    <source>
        <dbReference type="ARBA" id="ARBA00001974"/>
    </source>
</evidence>
<keyword evidence="6" id="KW-0732">Signal</keyword>
<dbReference type="Proteomes" id="UP001224890">
    <property type="component" value="Unassembled WGS sequence"/>
</dbReference>
<comment type="similarity">
    <text evidence="2">Belongs to the oxygen-dependent FAD-linked oxidoreductase family.</text>
</comment>
<dbReference type="EMBL" id="JAHMHR010000007">
    <property type="protein sequence ID" value="KAK1690051.1"/>
    <property type="molecule type" value="Genomic_DNA"/>
</dbReference>
<evidence type="ECO:0000256" key="6">
    <source>
        <dbReference type="SAM" id="SignalP"/>
    </source>
</evidence>
<dbReference type="InterPro" id="IPR016169">
    <property type="entry name" value="FAD-bd_PCMH_sub2"/>
</dbReference>
<dbReference type="InterPro" id="IPR012951">
    <property type="entry name" value="BBE"/>
</dbReference>
<feature type="chain" id="PRO_5042619271" evidence="6">
    <location>
        <begin position="19"/>
        <end position="615"/>
    </location>
</feature>
<comment type="caution">
    <text evidence="8">The sequence shown here is derived from an EMBL/GenBank/DDBJ whole genome shotgun (WGS) entry which is preliminary data.</text>
</comment>